<dbReference type="OrthoDB" id="2536795at2759"/>
<feature type="compositionally biased region" description="Low complexity" evidence="1">
    <location>
        <begin position="60"/>
        <end position="70"/>
    </location>
</feature>
<gene>
    <name evidence="2" type="ORF">DRE_05451</name>
</gene>
<dbReference type="HOGENOM" id="CLU_299563_0_0_1"/>
<dbReference type="GO" id="GO:0006355">
    <property type="term" value="P:regulation of DNA-templated transcription"/>
    <property type="evidence" value="ECO:0007669"/>
    <property type="project" value="InterPro"/>
</dbReference>
<protein>
    <recommendedName>
        <fullName evidence="4">Frequency clock protein</fullName>
    </recommendedName>
</protein>
<accession>W7I082</accession>
<feature type="region of interest" description="Disordered" evidence="1">
    <location>
        <begin position="571"/>
        <end position="609"/>
    </location>
</feature>
<dbReference type="GO" id="GO:0005737">
    <property type="term" value="C:cytoplasm"/>
    <property type="evidence" value="ECO:0007669"/>
    <property type="project" value="InterPro"/>
</dbReference>
<dbReference type="GO" id="GO:0007623">
    <property type="term" value="P:circadian rhythm"/>
    <property type="evidence" value="ECO:0007669"/>
    <property type="project" value="InterPro"/>
</dbReference>
<feature type="region of interest" description="Disordered" evidence="1">
    <location>
        <begin position="222"/>
        <end position="251"/>
    </location>
</feature>
<feature type="region of interest" description="Disordered" evidence="1">
    <location>
        <begin position="1"/>
        <end position="160"/>
    </location>
</feature>
<dbReference type="Proteomes" id="UP000024837">
    <property type="component" value="Unassembled WGS sequence"/>
</dbReference>
<sequence length="939" mass="101341">MPVAPARPASKLRRSHSSTSPRSPSLLRHGHDPSPNPPPSTSPSPPRPVATPRHAERQPQQHQQQPQPARRLQRESPFNSASSGNGGAPDDWFEIWDANVGDFNQPNPADGDSPYYLPSEQQRRHQPPRIDPATILATRSLDQPRSAPSMLPTQDSDDESQVYRSVIDDLTIKNKKLKKKLRKMERLHCNNLNEEKLFEIRCYGLPPSRQQELQELLQSFAAGQGSRGRSEPNRLDTTPLTTSLWPSPAQNTDSAYGTRIASLDGRSVLASKAAKSMATVPGKPKVAAVPTDSESPPLHSSTERAKMRMVVRRLEQLFTGSTALQSDLAKSNAQQMVAFAAAEEKLASMVDETAESGDEDDHRGASIMSRQQDHDLSQMPHRRNVSHGVHDGDKSHQRPTRPVDLDPKRAQVAADNVEYLEQMTHSSSHKTHRQTAAVSDGTGWVYLNLIINMAQIYNLNLSLPFIKRSIRMFSDKLELSPDMNKVRWRGGLTGTRMSSSGNSSGNSSPDNETSSGLKSRGDTTTPEDHPGAIKATSPRHVQHSLPPAPVVQPVSDVYSTRDTFQYQPLLFHSPGMHKSSSEDSPEDGSEATNSGSESESESDAGGLPPIFNAGANLNIGDIRRSAPLDGPVIFFKGAPFYTDLSAQMVLQEGGLQFVSSGQGKNYNRFVQDPIGAVPLEAEEEPQRSLRQPNWSSQDVEMNMDDDEHHDSGFLDFPPLLSAAAEEALPPAIPFEASGLGGVRPEDNFVIHIKTQQVPVCRPPPAPPPPAPPPHGQFHTLAPLVSSMATSRHAAMGTPAAYATEVTEARQVHLPPSKLPDASFSYAPNFILSETSSGLQSQLTTPDEPQSQSLSGDSRFSLLFSSPGIGEQSPMDLDALEGASSDRIVAAEGAVAPTPAGRESSSGSGSGSGSKSVSGEASPILRSLDDMDIGAADALG</sequence>
<feature type="compositionally biased region" description="Low complexity" evidence="1">
    <location>
        <begin position="17"/>
        <end position="27"/>
    </location>
</feature>
<organism evidence="2 3">
    <name type="scientific">Drechslerella stenobrocha 248</name>
    <dbReference type="NCBI Taxonomy" id="1043628"/>
    <lineage>
        <taxon>Eukaryota</taxon>
        <taxon>Fungi</taxon>
        <taxon>Dikarya</taxon>
        <taxon>Ascomycota</taxon>
        <taxon>Pezizomycotina</taxon>
        <taxon>Orbiliomycetes</taxon>
        <taxon>Orbiliales</taxon>
        <taxon>Orbiliaceae</taxon>
        <taxon>Drechslerella</taxon>
    </lineage>
</organism>
<evidence type="ECO:0000256" key="1">
    <source>
        <dbReference type="SAM" id="MobiDB-lite"/>
    </source>
</evidence>
<dbReference type="Pfam" id="PF09421">
    <property type="entry name" value="FRQ"/>
    <property type="match status" value="2"/>
</dbReference>
<reference evidence="2 3" key="1">
    <citation type="submission" date="2013-05" db="EMBL/GenBank/DDBJ databases">
        <title>Drechslerella stenobrocha genome reveals carnivorous origination and mechanical trapping mechanism of predatory fungi.</title>
        <authorList>
            <person name="Liu X."/>
            <person name="Zhang W."/>
            <person name="Liu K."/>
        </authorList>
    </citation>
    <scope>NUCLEOTIDE SEQUENCE [LARGE SCALE GENOMIC DNA]</scope>
    <source>
        <strain evidence="2 3">248</strain>
    </source>
</reference>
<feature type="region of interest" description="Disordered" evidence="1">
    <location>
        <begin position="836"/>
        <end position="939"/>
    </location>
</feature>
<evidence type="ECO:0000313" key="2">
    <source>
        <dbReference type="EMBL" id="EWC45593.1"/>
    </source>
</evidence>
<feature type="compositionally biased region" description="Polar residues" evidence="1">
    <location>
        <begin position="836"/>
        <end position="857"/>
    </location>
</feature>
<feature type="compositionally biased region" description="Pro residues" evidence="1">
    <location>
        <begin position="34"/>
        <end position="49"/>
    </location>
</feature>
<feature type="compositionally biased region" description="Basic and acidic residues" evidence="1">
    <location>
        <begin position="388"/>
        <end position="403"/>
    </location>
</feature>
<dbReference type="GO" id="GO:0005634">
    <property type="term" value="C:nucleus"/>
    <property type="evidence" value="ECO:0007669"/>
    <property type="project" value="InterPro"/>
</dbReference>
<feature type="region of interest" description="Disordered" evidence="1">
    <location>
        <begin position="488"/>
        <end position="553"/>
    </location>
</feature>
<proteinExistence type="predicted"/>
<keyword evidence="3" id="KW-1185">Reference proteome</keyword>
<dbReference type="AlphaFoldDB" id="W7I082"/>
<dbReference type="InterPro" id="IPR018554">
    <property type="entry name" value="FRQ"/>
</dbReference>
<feature type="compositionally biased region" description="Low complexity" evidence="1">
    <location>
        <begin position="498"/>
        <end position="508"/>
    </location>
</feature>
<evidence type="ECO:0008006" key="4">
    <source>
        <dbReference type="Google" id="ProtNLM"/>
    </source>
</evidence>
<feature type="region of interest" description="Disordered" evidence="1">
    <location>
        <begin position="371"/>
        <end position="403"/>
    </location>
</feature>
<feature type="compositionally biased region" description="Low complexity" evidence="1">
    <location>
        <begin position="237"/>
        <end position="248"/>
    </location>
</feature>
<evidence type="ECO:0000313" key="3">
    <source>
        <dbReference type="Proteomes" id="UP000024837"/>
    </source>
</evidence>
<dbReference type="EMBL" id="KI966426">
    <property type="protein sequence ID" value="EWC45593.1"/>
    <property type="molecule type" value="Genomic_DNA"/>
</dbReference>
<name>W7I082_9PEZI</name>